<keyword evidence="5" id="KW-1185">Reference proteome</keyword>
<dbReference type="SMART" id="SM00448">
    <property type="entry name" value="REC"/>
    <property type="match status" value="1"/>
</dbReference>
<evidence type="ECO:0000256" key="2">
    <source>
        <dbReference type="PROSITE-ProRule" id="PRU00169"/>
    </source>
</evidence>
<feature type="domain" description="Response regulatory" evidence="3">
    <location>
        <begin position="15"/>
        <end position="132"/>
    </location>
</feature>
<dbReference type="PANTHER" id="PTHR44591">
    <property type="entry name" value="STRESS RESPONSE REGULATOR PROTEIN 1"/>
    <property type="match status" value="1"/>
</dbReference>
<dbReference type="InterPro" id="IPR011006">
    <property type="entry name" value="CheY-like_superfamily"/>
</dbReference>
<evidence type="ECO:0000259" key="3">
    <source>
        <dbReference type="PROSITE" id="PS50110"/>
    </source>
</evidence>
<dbReference type="InterPro" id="IPR001789">
    <property type="entry name" value="Sig_transdc_resp-reg_receiver"/>
</dbReference>
<organism evidence="4 5">
    <name type="scientific">Terrabacter terrigena</name>
    <dbReference type="NCBI Taxonomy" id="574718"/>
    <lineage>
        <taxon>Bacteria</taxon>
        <taxon>Bacillati</taxon>
        <taxon>Actinomycetota</taxon>
        <taxon>Actinomycetes</taxon>
        <taxon>Micrococcales</taxon>
        <taxon>Intrasporangiaceae</taxon>
        <taxon>Terrabacter</taxon>
    </lineage>
</organism>
<dbReference type="CDD" id="cd17552">
    <property type="entry name" value="REC_RR468-like"/>
    <property type="match status" value="1"/>
</dbReference>
<proteinExistence type="predicted"/>
<dbReference type="EMBL" id="JBHTKH010000001">
    <property type="protein sequence ID" value="MFD1053477.1"/>
    <property type="molecule type" value="Genomic_DNA"/>
</dbReference>
<comment type="caution">
    <text evidence="4">The sequence shown here is derived from an EMBL/GenBank/DDBJ whole genome shotgun (WGS) entry which is preliminary data.</text>
</comment>
<sequence>MTAGELDAGREVERRILVVDDDELIREVAQMSLEVIGGWRVTTAGGGQEAIDRARADLPDAIVMDVMMPGMDGPTAAVALRADPATAGIPIVLLTAKVQSIRDGALAGLPVEGVLGKPFDPMLLPGELSAILGWS</sequence>
<protein>
    <submittedName>
        <fullName evidence="4">Response regulator</fullName>
    </submittedName>
</protein>
<name>A0ABW3MS10_9MICO</name>
<dbReference type="SUPFAM" id="SSF52172">
    <property type="entry name" value="CheY-like"/>
    <property type="match status" value="1"/>
</dbReference>
<dbReference type="PANTHER" id="PTHR44591:SF22">
    <property type="entry name" value="CHEY SUBFAMILY"/>
    <property type="match status" value="1"/>
</dbReference>
<gene>
    <name evidence="4" type="ORF">ACFQ2V_04090</name>
</gene>
<keyword evidence="1 2" id="KW-0597">Phosphoprotein</keyword>
<dbReference type="Gene3D" id="3.40.50.2300">
    <property type="match status" value="1"/>
</dbReference>
<evidence type="ECO:0000313" key="4">
    <source>
        <dbReference type="EMBL" id="MFD1053477.1"/>
    </source>
</evidence>
<evidence type="ECO:0000256" key="1">
    <source>
        <dbReference type="ARBA" id="ARBA00022553"/>
    </source>
</evidence>
<reference evidence="5" key="1">
    <citation type="journal article" date="2019" name="Int. J. Syst. Evol. Microbiol.">
        <title>The Global Catalogue of Microorganisms (GCM) 10K type strain sequencing project: providing services to taxonomists for standard genome sequencing and annotation.</title>
        <authorList>
            <consortium name="The Broad Institute Genomics Platform"/>
            <consortium name="The Broad Institute Genome Sequencing Center for Infectious Disease"/>
            <person name="Wu L."/>
            <person name="Ma J."/>
        </authorList>
    </citation>
    <scope>NUCLEOTIDE SEQUENCE [LARGE SCALE GENOMIC DNA]</scope>
    <source>
        <strain evidence="5">CCUG 57508</strain>
    </source>
</reference>
<dbReference type="Pfam" id="PF00072">
    <property type="entry name" value="Response_reg"/>
    <property type="match status" value="1"/>
</dbReference>
<accession>A0ABW3MS10</accession>
<dbReference type="RefSeq" id="WP_386051049.1">
    <property type="nucleotide sequence ID" value="NZ_JBHTKH010000001.1"/>
</dbReference>
<evidence type="ECO:0000313" key="5">
    <source>
        <dbReference type="Proteomes" id="UP001597046"/>
    </source>
</evidence>
<dbReference type="InterPro" id="IPR050595">
    <property type="entry name" value="Bact_response_regulator"/>
</dbReference>
<dbReference type="Proteomes" id="UP001597046">
    <property type="component" value="Unassembled WGS sequence"/>
</dbReference>
<dbReference type="PROSITE" id="PS50110">
    <property type="entry name" value="RESPONSE_REGULATORY"/>
    <property type="match status" value="1"/>
</dbReference>
<feature type="modified residue" description="4-aspartylphosphate" evidence="2">
    <location>
        <position position="65"/>
    </location>
</feature>